<reference evidence="3 4" key="1">
    <citation type="submission" date="2019-12" db="EMBL/GenBank/DDBJ databases">
        <authorList>
            <person name="Floudas D."/>
            <person name="Bentzer J."/>
            <person name="Ahren D."/>
            <person name="Johansson T."/>
            <person name="Persson P."/>
            <person name="Tunlid A."/>
        </authorList>
    </citation>
    <scope>NUCLEOTIDE SEQUENCE [LARGE SCALE GENOMIC DNA]</scope>
    <source>
        <strain evidence="3 4">CBS 102.39</strain>
    </source>
</reference>
<feature type="compositionally biased region" description="Low complexity" evidence="1">
    <location>
        <begin position="39"/>
        <end position="53"/>
    </location>
</feature>
<protein>
    <recommendedName>
        <fullName evidence="2">C2H2-type domain-containing protein</fullName>
    </recommendedName>
</protein>
<keyword evidence="4" id="KW-1185">Reference proteome</keyword>
<feature type="region of interest" description="Disordered" evidence="1">
    <location>
        <begin position="39"/>
        <end position="74"/>
    </location>
</feature>
<evidence type="ECO:0000256" key="1">
    <source>
        <dbReference type="SAM" id="MobiDB-lite"/>
    </source>
</evidence>
<dbReference type="AlphaFoldDB" id="A0A8H4QNG4"/>
<accession>A0A8H4QNG4</accession>
<proteinExistence type="predicted"/>
<name>A0A8H4QNG4_9AGAR</name>
<gene>
    <name evidence="3" type="ORF">D9613_007445</name>
</gene>
<evidence type="ECO:0000259" key="2">
    <source>
        <dbReference type="PROSITE" id="PS00028"/>
    </source>
</evidence>
<dbReference type="PROSITE" id="PS00028">
    <property type="entry name" value="ZINC_FINGER_C2H2_1"/>
    <property type="match status" value="1"/>
</dbReference>
<evidence type="ECO:0000313" key="3">
    <source>
        <dbReference type="EMBL" id="KAF4614043.1"/>
    </source>
</evidence>
<comment type="caution">
    <text evidence="3">The sequence shown here is derived from an EMBL/GenBank/DDBJ whole genome shotgun (WGS) entry which is preliminary data.</text>
</comment>
<evidence type="ECO:0000313" key="4">
    <source>
        <dbReference type="Proteomes" id="UP000521872"/>
    </source>
</evidence>
<feature type="domain" description="C2H2-type" evidence="2">
    <location>
        <begin position="131"/>
        <end position="153"/>
    </location>
</feature>
<dbReference type="EMBL" id="JAACJL010000045">
    <property type="protein sequence ID" value="KAF4614043.1"/>
    <property type="molecule type" value="Genomic_DNA"/>
</dbReference>
<organism evidence="3 4">
    <name type="scientific">Agrocybe pediades</name>
    <dbReference type="NCBI Taxonomy" id="84607"/>
    <lineage>
        <taxon>Eukaryota</taxon>
        <taxon>Fungi</taxon>
        <taxon>Dikarya</taxon>
        <taxon>Basidiomycota</taxon>
        <taxon>Agaricomycotina</taxon>
        <taxon>Agaricomycetes</taxon>
        <taxon>Agaricomycetidae</taxon>
        <taxon>Agaricales</taxon>
        <taxon>Agaricineae</taxon>
        <taxon>Strophariaceae</taxon>
        <taxon>Agrocybe</taxon>
    </lineage>
</organism>
<sequence>METQSVRTLQFNDIFPLIQATAAAPTSLFDEEDLSSSAMASASPATATATPLSGGRPRSLRSTSPTVVGDEDDEDNFKAYYDDEFELPASPRVEPKLFLRRSRLYALSEAAKEAEVVVADQGLDADDPVSCKRGGCNSVLSGMQALARHLDVHNLASQHDYQKGTCSCCKATLKRKAEEMLHECSPPQTTSKRRILKRGIRKLLVKRKH</sequence>
<dbReference type="Proteomes" id="UP000521872">
    <property type="component" value="Unassembled WGS sequence"/>
</dbReference>
<dbReference type="InterPro" id="IPR013087">
    <property type="entry name" value="Znf_C2H2_type"/>
</dbReference>